<name>A0A158GV51_CABSO</name>
<dbReference type="Proteomes" id="UP000054893">
    <property type="component" value="Unassembled WGS sequence"/>
</dbReference>
<accession>A0A158GV51</accession>
<feature type="signal peptide" evidence="7">
    <location>
        <begin position="1"/>
        <end position="25"/>
    </location>
</feature>
<evidence type="ECO:0000256" key="3">
    <source>
        <dbReference type="ARBA" id="ARBA00022448"/>
    </source>
</evidence>
<dbReference type="SUPFAM" id="SSF53850">
    <property type="entry name" value="Periplasmic binding protein-like II"/>
    <property type="match status" value="1"/>
</dbReference>
<evidence type="ECO:0000259" key="8">
    <source>
        <dbReference type="SMART" id="SM00062"/>
    </source>
</evidence>
<comment type="subcellular location">
    <subcellularLocation>
        <location evidence="1">Periplasm</location>
    </subcellularLocation>
</comment>
<dbReference type="PANTHER" id="PTHR30024">
    <property type="entry name" value="ALIPHATIC SULFONATES-BINDING PROTEIN-RELATED"/>
    <property type="match status" value="1"/>
</dbReference>
<reference evidence="9 10" key="1">
    <citation type="submission" date="2016-01" db="EMBL/GenBank/DDBJ databases">
        <authorList>
            <person name="Oliw E.H."/>
        </authorList>
    </citation>
    <scope>NUCLEOTIDE SEQUENCE [LARGE SCALE GENOMIC DNA]</scope>
    <source>
        <strain evidence="9">LMG 22029</strain>
    </source>
</reference>
<dbReference type="RefSeq" id="WP_060856755.1">
    <property type="nucleotide sequence ID" value="NZ_FCOC02000010.1"/>
</dbReference>
<keyword evidence="3" id="KW-0813">Transport</keyword>
<gene>
    <name evidence="9" type="ORF">AWB64_03558</name>
</gene>
<dbReference type="SMART" id="SM00062">
    <property type="entry name" value="PBPb"/>
    <property type="match status" value="1"/>
</dbReference>
<feature type="chain" id="PRO_5007810456" description="Putative aliphatic sulfonates-binding protein" evidence="7">
    <location>
        <begin position="26"/>
        <end position="345"/>
    </location>
</feature>
<feature type="domain" description="Solute-binding protein family 3/N-terminal" evidence="8">
    <location>
        <begin position="34"/>
        <end position="263"/>
    </location>
</feature>
<evidence type="ECO:0000256" key="2">
    <source>
        <dbReference type="ARBA" id="ARBA00010742"/>
    </source>
</evidence>
<dbReference type="GO" id="GO:0042626">
    <property type="term" value="F:ATPase-coupled transmembrane transporter activity"/>
    <property type="evidence" value="ECO:0007669"/>
    <property type="project" value="InterPro"/>
</dbReference>
<comment type="similarity">
    <text evidence="2">Belongs to the bacterial solute-binding protein SsuA/TauA family.</text>
</comment>
<dbReference type="OrthoDB" id="286202at2"/>
<dbReference type="GO" id="GO:0016020">
    <property type="term" value="C:membrane"/>
    <property type="evidence" value="ECO:0007669"/>
    <property type="project" value="InterPro"/>
</dbReference>
<dbReference type="InterPro" id="IPR015168">
    <property type="entry name" value="SsuA/THI5"/>
</dbReference>
<evidence type="ECO:0000256" key="1">
    <source>
        <dbReference type="ARBA" id="ARBA00004418"/>
    </source>
</evidence>
<dbReference type="InterPro" id="IPR010067">
    <property type="entry name" value="ABC_SsuA_sub-bd"/>
</dbReference>
<dbReference type="EMBL" id="FCOC02000010">
    <property type="protein sequence ID" value="SAL35681.1"/>
    <property type="molecule type" value="Genomic_DNA"/>
</dbReference>
<keyword evidence="4 7" id="KW-0732">Signal</keyword>
<evidence type="ECO:0000256" key="7">
    <source>
        <dbReference type="SAM" id="SignalP"/>
    </source>
</evidence>
<evidence type="ECO:0000313" key="10">
    <source>
        <dbReference type="Proteomes" id="UP000054893"/>
    </source>
</evidence>
<organism evidence="9 10">
    <name type="scientific">Caballeronia sordidicola</name>
    <name type="common">Burkholderia sordidicola</name>
    <dbReference type="NCBI Taxonomy" id="196367"/>
    <lineage>
        <taxon>Bacteria</taxon>
        <taxon>Pseudomonadati</taxon>
        <taxon>Pseudomonadota</taxon>
        <taxon>Betaproteobacteria</taxon>
        <taxon>Burkholderiales</taxon>
        <taxon>Burkholderiaceae</taxon>
        <taxon>Caballeronia</taxon>
    </lineage>
</organism>
<proteinExistence type="inferred from homology"/>
<dbReference type="NCBIfam" id="TIGR01728">
    <property type="entry name" value="SsuA_fam"/>
    <property type="match status" value="1"/>
</dbReference>
<evidence type="ECO:0000313" key="9">
    <source>
        <dbReference type="EMBL" id="SAL35681.1"/>
    </source>
</evidence>
<sequence>MKILNRLAACVAMALLASFAINAVAQTPSGDPVKLRIGFQKSSTLIAILKARGTLEKAVAPLNVRIEWSEFASGLPLTEALNADAVDVSADVADTVPVFAQAANANFVYVAQETPSPSAQAVIVHRDAPIHSLADLKGKRIAVTKAAGVHYLLLSALARAKLTPADVKISYLAPADARAAFERNDVDAWFAWDPYVASVELDPGARILIRGDGLASYQRYYLASTPFAQKYPQIVDIVFKQLVAAGVWTKAHPQDAARILAPVWGLDQATVERANSRRTYAVRAVAAKNFGEQQAIADSFYQAKLLPKPVDTASALVWDFASRKAVAANTATSANVAAEGVVKQP</sequence>
<evidence type="ECO:0000256" key="5">
    <source>
        <dbReference type="ARBA" id="ARBA00055538"/>
    </source>
</evidence>
<dbReference type="AlphaFoldDB" id="A0A158GV51"/>
<evidence type="ECO:0000256" key="6">
    <source>
        <dbReference type="ARBA" id="ARBA00070228"/>
    </source>
</evidence>
<dbReference type="PANTHER" id="PTHR30024:SF42">
    <property type="entry name" value="ALIPHATIC SULFONATES-BINDING PROTEIN-RELATED"/>
    <property type="match status" value="1"/>
</dbReference>
<dbReference type="Pfam" id="PF09084">
    <property type="entry name" value="NMT1"/>
    <property type="match status" value="1"/>
</dbReference>
<dbReference type="InterPro" id="IPR001638">
    <property type="entry name" value="Solute-binding_3/MltF_N"/>
</dbReference>
<comment type="function">
    <text evidence="5">Part of a binding-protein-dependent transport system for aliphatic sulfonates. Putative binding protein.</text>
</comment>
<dbReference type="FunFam" id="3.40.190.10:FF:000050">
    <property type="entry name" value="Sulfonate ABC transporter substrate-binding protein"/>
    <property type="match status" value="1"/>
</dbReference>
<dbReference type="GO" id="GO:0042597">
    <property type="term" value="C:periplasmic space"/>
    <property type="evidence" value="ECO:0007669"/>
    <property type="project" value="UniProtKB-SubCell"/>
</dbReference>
<protein>
    <recommendedName>
        <fullName evidence="6">Putative aliphatic sulfonates-binding protein</fullName>
    </recommendedName>
</protein>
<evidence type="ECO:0000256" key="4">
    <source>
        <dbReference type="ARBA" id="ARBA00022729"/>
    </source>
</evidence>
<dbReference type="Gene3D" id="3.40.190.10">
    <property type="entry name" value="Periplasmic binding protein-like II"/>
    <property type="match status" value="2"/>
</dbReference>